<keyword evidence="2 6" id="KW-0812">Transmembrane</keyword>
<keyword evidence="3 6" id="KW-1133">Transmembrane helix</keyword>
<dbReference type="EMBL" id="JAGSYN010000050">
    <property type="protein sequence ID" value="KAG7665348.1"/>
    <property type="molecule type" value="Genomic_DNA"/>
</dbReference>
<keyword evidence="4 6" id="KW-0472">Membrane</keyword>
<feature type="transmembrane region" description="Helical" evidence="6">
    <location>
        <begin position="363"/>
        <end position="383"/>
    </location>
</feature>
<feature type="compositionally biased region" description="Polar residues" evidence="5">
    <location>
        <begin position="253"/>
        <end position="265"/>
    </location>
</feature>
<dbReference type="GO" id="GO:0055085">
    <property type="term" value="P:transmembrane transport"/>
    <property type="evidence" value="ECO:0007669"/>
    <property type="project" value="InterPro"/>
</dbReference>
<feature type="region of interest" description="Disordered" evidence="5">
    <location>
        <begin position="218"/>
        <end position="239"/>
    </location>
</feature>
<comment type="subcellular location">
    <subcellularLocation>
        <location evidence="1">Membrane</location>
        <topology evidence="1">Multi-pass membrane protein</topology>
    </subcellularLocation>
</comment>
<feature type="transmembrane region" description="Helical" evidence="6">
    <location>
        <begin position="65"/>
        <end position="87"/>
    </location>
</feature>
<evidence type="ECO:0000313" key="8">
    <source>
        <dbReference type="Proteomes" id="UP000694255"/>
    </source>
</evidence>
<evidence type="ECO:0000256" key="6">
    <source>
        <dbReference type="SAM" id="Phobius"/>
    </source>
</evidence>
<feature type="region of interest" description="Disordered" evidence="5">
    <location>
        <begin position="253"/>
        <end position="285"/>
    </location>
</feature>
<feature type="compositionally biased region" description="Polar residues" evidence="5">
    <location>
        <begin position="276"/>
        <end position="285"/>
    </location>
</feature>
<sequence length="546" mass="60096">MCRHFGYFKIYFIIALGFFLAKKNILTVTTCRDISDTVVTAMLPCLIFENIVGNLKSSDIKNIGIIFFTGTILFTIGAMTALVTYFVTKSPRRWLGGLLSVGLFPNISDLPIAYLQTFEQGGIFPAAEGSKGVAYVCIFLMTQVLYQFSLGLYRLIEWDFKEELQKRDLENNTSDEFEKASPVSSGNTSDHDHMGNTLTVPKIHYPEEAVANDDESIASDSAMPMKRQESTTTTNDETAQHRAFLQARGLDKITSNGSSIQSPPASASHRRAGSMSAFSISSDTNSLRLTPSRTAELRKLKSQDITDVINEYSEFEALKNHEMQRCITGTSEVGIEPVTSPDIAPSTFKEKAWKYLKQMGKNLLTPGSVSLVVSIAIAMSPPLKALFVPARVHIPPAPDGQPPLSFIMDLASYIGAACVPLGLTLLGATISRLQVKKMPPGFWKTAAMMTASRLIIIPIIGVGITTGFYKAGWYGDDKLLRFVSVLEFGLPNATALVYFTAFYTDPTSDDHLQMDCLAICLIWQYAILYITLPFLVTFTLKVSLGF</sequence>
<accession>A0A8J5QRZ1</accession>
<comment type="caution">
    <text evidence="7">The sequence shown here is derived from an EMBL/GenBank/DDBJ whole genome shotgun (WGS) entry which is preliminary data.</text>
</comment>
<dbReference type="GO" id="GO:0016020">
    <property type="term" value="C:membrane"/>
    <property type="evidence" value="ECO:0007669"/>
    <property type="project" value="UniProtKB-SubCell"/>
</dbReference>
<gene>
    <name evidence="7" type="ORF">J8A68_001036</name>
</gene>
<feature type="transmembrane region" description="Helical" evidence="6">
    <location>
        <begin position="133"/>
        <end position="156"/>
    </location>
</feature>
<evidence type="ECO:0000256" key="5">
    <source>
        <dbReference type="SAM" id="MobiDB-lite"/>
    </source>
</evidence>
<evidence type="ECO:0000256" key="3">
    <source>
        <dbReference type="ARBA" id="ARBA00022989"/>
    </source>
</evidence>
<dbReference type="PANTHER" id="PTHR31274:SF1">
    <property type="entry name" value="AGL149CP"/>
    <property type="match status" value="1"/>
</dbReference>
<evidence type="ECO:0000256" key="2">
    <source>
        <dbReference type="ARBA" id="ARBA00022692"/>
    </source>
</evidence>
<evidence type="ECO:0000256" key="4">
    <source>
        <dbReference type="ARBA" id="ARBA00023136"/>
    </source>
</evidence>
<reference evidence="7 8" key="1">
    <citation type="journal article" date="2021" name="DNA Res.">
        <title>Genome analysis of Candida subhashii reveals its hybrid nature and dual mitochondrial genome conformations.</title>
        <authorList>
            <person name="Mixao V."/>
            <person name="Hegedusova E."/>
            <person name="Saus E."/>
            <person name="Pryszcz L.P."/>
            <person name="Cillingova A."/>
            <person name="Nosek J."/>
            <person name="Gabaldon T."/>
        </authorList>
    </citation>
    <scope>NUCLEOTIDE SEQUENCE [LARGE SCALE GENOMIC DNA]</scope>
    <source>
        <strain evidence="7 8">CBS 10753</strain>
    </source>
</reference>
<dbReference type="AlphaFoldDB" id="A0A8J5QRZ1"/>
<dbReference type="InterPro" id="IPR004776">
    <property type="entry name" value="Mem_transp_PIN-like"/>
</dbReference>
<dbReference type="Pfam" id="PF03547">
    <property type="entry name" value="Mem_trans"/>
    <property type="match status" value="1"/>
</dbReference>
<feature type="transmembrane region" description="Helical" evidence="6">
    <location>
        <begin position="454"/>
        <end position="473"/>
    </location>
</feature>
<organism evidence="7 8">
    <name type="scientific">[Candida] subhashii</name>
    <dbReference type="NCBI Taxonomy" id="561895"/>
    <lineage>
        <taxon>Eukaryota</taxon>
        <taxon>Fungi</taxon>
        <taxon>Dikarya</taxon>
        <taxon>Ascomycota</taxon>
        <taxon>Saccharomycotina</taxon>
        <taxon>Pichiomycetes</taxon>
        <taxon>Debaryomycetaceae</taxon>
        <taxon>Spathaspora</taxon>
    </lineage>
</organism>
<keyword evidence="8" id="KW-1185">Reference proteome</keyword>
<feature type="region of interest" description="Disordered" evidence="5">
    <location>
        <begin position="171"/>
        <end position="195"/>
    </location>
</feature>
<evidence type="ECO:0000313" key="7">
    <source>
        <dbReference type="EMBL" id="KAG7665348.1"/>
    </source>
</evidence>
<evidence type="ECO:0000256" key="1">
    <source>
        <dbReference type="ARBA" id="ARBA00004141"/>
    </source>
</evidence>
<name>A0A8J5QRZ1_9ASCO</name>
<proteinExistence type="predicted"/>
<dbReference type="GeneID" id="73467837"/>
<feature type="transmembrane region" description="Helical" evidence="6">
    <location>
        <begin position="6"/>
        <end position="22"/>
    </location>
</feature>
<feature type="transmembrane region" description="Helical" evidence="6">
    <location>
        <begin position="410"/>
        <end position="433"/>
    </location>
</feature>
<feature type="transmembrane region" description="Helical" evidence="6">
    <location>
        <begin position="479"/>
        <end position="504"/>
    </location>
</feature>
<dbReference type="OrthoDB" id="435607at2759"/>
<dbReference type="Proteomes" id="UP000694255">
    <property type="component" value="Unassembled WGS sequence"/>
</dbReference>
<dbReference type="InterPro" id="IPR040254">
    <property type="entry name" value="Ecm3-like"/>
</dbReference>
<dbReference type="RefSeq" id="XP_049265580.1">
    <property type="nucleotide sequence ID" value="XM_049404646.1"/>
</dbReference>
<feature type="transmembrane region" description="Helical" evidence="6">
    <location>
        <begin position="94"/>
        <end position="113"/>
    </location>
</feature>
<protein>
    <submittedName>
        <fullName evidence="7">ECM3</fullName>
    </submittedName>
</protein>
<feature type="transmembrane region" description="Helical" evidence="6">
    <location>
        <begin position="516"/>
        <end position="540"/>
    </location>
</feature>
<dbReference type="PANTHER" id="PTHR31274">
    <property type="entry name" value="PROTEIN ECM3"/>
    <property type="match status" value="1"/>
</dbReference>